<dbReference type="Pfam" id="PF00589">
    <property type="entry name" value="Phage_integrase"/>
    <property type="match status" value="1"/>
</dbReference>
<dbReference type="PROSITE" id="PS51898">
    <property type="entry name" value="TYR_RECOMBINASE"/>
    <property type="match status" value="1"/>
</dbReference>
<gene>
    <name evidence="4" type="ORF">ALC62_12682</name>
</gene>
<organism evidence="4 5">
    <name type="scientific">Cyphomyrmex costatus</name>
    <dbReference type="NCBI Taxonomy" id="456900"/>
    <lineage>
        <taxon>Eukaryota</taxon>
        <taxon>Metazoa</taxon>
        <taxon>Ecdysozoa</taxon>
        <taxon>Arthropoda</taxon>
        <taxon>Hexapoda</taxon>
        <taxon>Insecta</taxon>
        <taxon>Pterygota</taxon>
        <taxon>Neoptera</taxon>
        <taxon>Endopterygota</taxon>
        <taxon>Hymenoptera</taxon>
        <taxon>Apocrita</taxon>
        <taxon>Aculeata</taxon>
        <taxon>Formicoidea</taxon>
        <taxon>Formicidae</taxon>
        <taxon>Myrmicinae</taxon>
        <taxon>Cyphomyrmex</taxon>
    </lineage>
</organism>
<accession>A0A195C7L7</accession>
<dbReference type="CDD" id="cd00397">
    <property type="entry name" value="DNA_BRE_C"/>
    <property type="match status" value="1"/>
</dbReference>
<dbReference type="STRING" id="456900.A0A195C7L7"/>
<dbReference type="GO" id="GO:0015074">
    <property type="term" value="P:DNA integration"/>
    <property type="evidence" value="ECO:0007669"/>
    <property type="project" value="InterPro"/>
</dbReference>
<dbReference type="InterPro" id="IPR010998">
    <property type="entry name" value="Integrase_recombinase_N"/>
</dbReference>
<evidence type="ECO:0000259" key="3">
    <source>
        <dbReference type="PROSITE" id="PS51898"/>
    </source>
</evidence>
<dbReference type="GO" id="GO:0006310">
    <property type="term" value="P:DNA recombination"/>
    <property type="evidence" value="ECO:0007669"/>
    <property type="project" value="UniProtKB-KW"/>
</dbReference>
<dbReference type="InterPro" id="IPR011010">
    <property type="entry name" value="DNA_brk_join_enz"/>
</dbReference>
<dbReference type="Proteomes" id="UP000078542">
    <property type="component" value="Unassembled WGS sequence"/>
</dbReference>
<evidence type="ECO:0000256" key="2">
    <source>
        <dbReference type="ARBA" id="ARBA00023172"/>
    </source>
</evidence>
<evidence type="ECO:0000256" key="1">
    <source>
        <dbReference type="ARBA" id="ARBA00023125"/>
    </source>
</evidence>
<dbReference type="Gene3D" id="1.10.443.10">
    <property type="entry name" value="Intergrase catalytic core"/>
    <property type="match status" value="1"/>
</dbReference>
<dbReference type="EMBL" id="KQ978164">
    <property type="protein sequence ID" value="KYM96635.1"/>
    <property type="molecule type" value="Genomic_DNA"/>
</dbReference>
<dbReference type="GO" id="GO:0003677">
    <property type="term" value="F:DNA binding"/>
    <property type="evidence" value="ECO:0007669"/>
    <property type="project" value="UniProtKB-KW"/>
</dbReference>
<evidence type="ECO:0000313" key="5">
    <source>
        <dbReference type="Proteomes" id="UP000078542"/>
    </source>
</evidence>
<evidence type="ECO:0000313" key="4">
    <source>
        <dbReference type="EMBL" id="KYM96635.1"/>
    </source>
</evidence>
<dbReference type="PANTHER" id="PTHR35617">
    <property type="entry name" value="PHAGE_INTEGRASE DOMAIN-CONTAINING PROTEIN"/>
    <property type="match status" value="1"/>
</dbReference>
<feature type="domain" description="Tyr recombinase" evidence="3">
    <location>
        <begin position="93"/>
        <end position="299"/>
    </location>
</feature>
<sequence length="301" mass="33858">MIASLSPATIKQYARPLRIWWDFCQKHQAIPFSPKVDEFLEFLSQETGNTGSYSSFNTTRSAVSLITVNAIGNHPLVRRFGKGISIIKPQKPRYDFIWDPAPVISKLAKLYPHESLSLEIVTRKLVLLLALGSGQRTQTLTTIRISQILFDQDKLIIKIPDRLKTSAPGRAQPLLTFSYFSDRPDLCISNILKHYLQRTKDLRPPGCDSLFISFMKPHRPVGTQSISRWIRKGLEECGVRADLFSAHSTRHASTSLAAKKGLSLDLIKRAAGWSGDSQIFARFYNRSIVNPEAFSDSVLLS</sequence>
<dbReference type="InterPro" id="IPR013762">
    <property type="entry name" value="Integrase-like_cat_sf"/>
</dbReference>
<reference evidence="4 5" key="1">
    <citation type="submission" date="2016-03" db="EMBL/GenBank/DDBJ databases">
        <title>Cyphomyrmex costatus WGS genome.</title>
        <authorList>
            <person name="Nygaard S."/>
            <person name="Hu H."/>
            <person name="Boomsma J."/>
            <person name="Zhang G."/>
        </authorList>
    </citation>
    <scope>NUCLEOTIDE SEQUENCE [LARGE SCALE GENOMIC DNA]</scope>
    <source>
        <strain evidence="4">MS0001</strain>
        <tissue evidence="4">Whole body</tissue>
    </source>
</reference>
<keyword evidence="2" id="KW-0233">DNA recombination</keyword>
<name>A0A195C7L7_9HYME</name>
<protein>
    <recommendedName>
        <fullName evidence="3">Tyr recombinase domain-containing protein</fullName>
    </recommendedName>
</protein>
<dbReference type="SUPFAM" id="SSF56349">
    <property type="entry name" value="DNA breaking-rejoining enzymes"/>
    <property type="match status" value="1"/>
</dbReference>
<proteinExistence type="predicted"/>
<keyword evidence="5" id="KW-1185">Reference proteome</keyword>
<dbReference type="Gene3D" id="1.10.150.130">
    <property type="match status" value="1"/>
</dbReference>
<keyword evidence="1" id="KW-0238">DNA-binding</keyword>
<dbReference type="AlphaFoldDB" id="A0A195C7L7"/>
<dbReference type="PANTHER" id="PTHR35617:SF3">
    <property type="entry name" value="CORE-BINDING (CB) DOMAIN-CONTAINING PROTEIN"/>
    <property type="match status" value="1"/>
</dbReference>
<dbReference type="InterPro" id="IPR002104">
    <property type="entry name" value="Integrase_catalytic"/>
</dbReference>